<sequence length="596" mass="69413">MGETTTSDHGNVEVKTESEKKFCFGCLCVNEENNVQKYTFECGSLKNIFQLDCIFLCYLCKRMAQHTEHFIQNVQSNQILLENFQNVMDETLKSVRTQTQPLVKLTQVPFDVIELSERDSNSTEESFSVICSRSAKEDVQVKTEMKEEEYLDHLEAEVINGGDEFPEPIVKDEDDDLPLNGLLKEELEQVDLDSRNVVSLRATLKKKKHKKKSKNKEDLQEIERDIPKIKTIYITREQCMEERARMEQDPKYLNFAYKCGNCIKGFTFKGSYDKHMEKHSQCMGDYECDICKQRTDTEDKLVSHMRYHLVRYKCPECGLTRNCRVTIRDHYNAYHSQGFQTCPYCSKTFKRQTSLRKHIRYGHMRKGRVQCAYCMRTYADKDALRSHMVLKHSQEVSARPISKKHVCQECGLACKSPSQLRAHSSKHSDIRDFYCVECDKSFKTAATLNSHLKTASIHVSCIKLPLQCLHCDKRFAIRRDLETHTNRIHLNIKPFTCDRCDKNYVSSSSLKKHQRLVHDGYKRPMQFPCPMCDKVFDRNQILKGHIRTHTGERPYQCSKCPASFSQANILRTHDRLIHLKLTRDGRPNGKKHPALV</sequence>
<evidence type="ECO:0000313" key="2">
    <source>
        <dbReference type="Proteomes" id="UP001231649"/>
    </source>
</evidence>
<dbReference type="EMBL" id="CM056803">
    <property type="protein sequence ID" value="KAJ8707504.1"/>
    <property type="molecule type" value="Genomic_DNA"/>
</dbReference>
<accession>A0ACC2Q5T6</accession>
<comment type="caution">
    <text evidence="1">The sequence shown here is derived from an EMBL/GenBank/DDBJ whole genome shotgun (WGS) entry which is preliminary data.</text>
</comment>
<protein>
    <submittedName>
        <fullName evidence="1">Uncharacterized protein</fullName>
    </submittedName>
</protein>
<proteinExistence type="predicted"/>
<evidence type="ECO:0000313" key="1">
    <source>
        <dbReference type="EMBL" id="KAJ8707504.1"/>
    </source>
</evidence>
<keyword evidence="2" id="KW-1185">Reference proteome</keyword>
<reference evidence="1" key="1">
    <citation type="submission" date="2023-03" db="EMBL/GenBank/DDBJ databases">
        <title>Chromosome-level genomes of two armyworms, Mythimna separata and Mythimna loreyi, provide insights into the biosynthesis and reception of sex pheromones.</title>
        <authorList>
            <person name="Zhao H."/>
        </authorList>
    </citation>
    <scope>NUCLEOTIDE SEQUENCE</scope>
    <source>
        <strain evidence="1">BeijingLab</strain>
    </source>
</reference>
<organism evidence="1 2">
    <name type="scientific">Mythimna loreyi</name>
    <dbReference type="NCBI Taxonomy" id="667449"/>
    <lineage>
        <taxon>Eukaryota</taxon>
        <taxon>Metazoa</taxon>
        <taxon>Ecdysozoa</taxon>
        <taxon>Arthropoda</taxon>
        <taxon>Hexapoda</taxon>
        <taxon>Insecta</taxon>
        <taxon>Pterygota</taxon>
        <taxon>Neoptera</taxon>
        <taxon>Endopterygota</taxon>
        <taxon>Lepidoptera</taxon>
        <taxon>Glossata</taxon>
        <taxon>Ditrysia</taxon>
        <taxon>Noctuoidea</taxon>
        <taxon>Noctuidae</taxon>
        <taxon>Noctuinae</taxon>
        <taxon>Hadenini</taxon>
        <taxon>Mythimna</taxon>
    </lineage>
</organism>
<name>A0ACC2Q5T6_9NEOP</name>
<dbReference type="Proteomes" id="UP001231649">
    <property type="component" value="Chromosome 27"/>
</dbReference>
<gene>
    <name evidence="1" type="ORF">PYW08_010756</name>
</gene>